<sequence length="507" mass="57548">MEAESAVRYVIENLLRPIGIDLSPNVFNQAATGEEEVLNDMKQAVYLFLANLIISNKQDQRNWIRNCNPDIASDVLRLLGFDPFLFDLDNSSQHLLVTLCWLIWRADLFKTLYDNLLPSDDTYLPPYGTLCVDENDVQPKPLRAPPKDHEELVRRIQRLVGKISYQLQTLSDLEMTRETLHWQIRAIDPDSSLYALSLKSKPNILAEHTKALRLAVENAQKLKNLEQIERVFWRWAFSIVDNLNLSTDRFEETRSIPIDWFPPLTCAPYARHNQGVDEISKAFDEMKEKMELCKEKVGTGKINEKQSGLNGRQIDLIKREIDDYMESLERIEEIKIEEKEEIKTKLIPELSFREFSDSKLQRIIVKSENKCAEIAQRCCPEIEQIVADICSEYGYHPHGWKCDVKITHIEEEDTFERPKPSRGPSAKQKSIATVARQQAAAAAKKAAAKAAAAAEAEAEANSTPPKRRQAPPTSSKPAARPAAKPASKPAAKPTGSQSRLPAPKRKK</sequence>
<proteinExistence type="predicted"/>
<feature type="compositionally biased region" description="Low complexity" evidence="2">
    <location>
        <begin position="439"/>
        <end position="455"/>
    </location>
</feature>
<dbReference type="PANTHER" id="PTHR35076">
    <property type="entry name" value="TUBULIN EPSILON AND DELTA COMPLEX PROTEIN 1"/>
    <property type="match status" value="1"/>
</dbReference>
<evidence type="ECO:0000256" key="2">
    <source>
        <dbReference type="SAM" id="MobiDB-lite"/>
    </source>
</evidence>
<feature type="region of interest" description="Disordered" evidence="2">
    <location>
        <begin position="413"/>
        <end position="507"/>
    </location>
</feature>
<feature type="compositionally biased region" description="Low complexity" evidence="2">
    <location>
        <begin position="470"/>
        <end position="493"/>
    </location>
</feature>
<dbReference type="Proteomes" id="UP001470230">
    <property type="component" value="Unassembled WGS sequence"/>
</dbReference>
<feature type="coiled-coil region" evidence="1">
    <location>
        <begin position="276"/>
        <end position="341"/>
    </location>
</feature>
<evidence type="ECO:0000313" key="4">
    <source>
        <dbReference type="EMBL" id="KAK8893225.1"/>
    </source>
</evidence>
<dbReference type="EMBL" id="JAPFFF010000003">
    <property type="protein sequence ID" value="KAK8893225.1"/>
    <property type="molecule type" value="Genomic_DNA"/>
</dbReference>
<accession>A0ABR2KTB1</accession>
<evidence type="ECO:0000259" key="3">
    <source>
        <dbReference type="Pfam" id="PF14970"/>
    </source>
</evidence>
<feature type="domain" description="Tubulin epsilon and delta complex protein 1" evidence="3">
    <location>
        <begin position="88"/>
        <end position="241"/>
    </location>
</feature>
<reference evidence="4 5" key="1">
    <citation type="submission" date="2024-04" db="EMBL/GenBank/DDBJ databases">
        <title>Tritrichomonas musculus Genome.</title>
        <authorList>
            <person name="Alves-Ferreira E."/>
            <person name="Grigg M."/>
            <person name="Lorenzi H."/>
            <person name="Galac M."/>
        </authorList>
    </citation>
    <scope>NUCLEOTIDE SEQUENCE [LARGE SCALE GENOMIC DNA]</scope>
    <source>
        <strain evidence="4 5">EAF2021</strain>
    </source>
</reference>
<organism evidence="4 5">
    <name type="scientific">Tritrichomonas musculus</name>
    <dbReference type="NCBI Taxonomy" id="1915356"/>
    <lineage>
        <taxon>Eukaryota</taxon>
        <taxon>Metamonada</taxon>
        <taxon>Parabasalia</taxon>
        <taxon>Tritrichomonadida</taxon>
        <taxon>Tritrichomonadidae</taxon>
        <taxon>Tritrichomonas</taxon>
    </lineage>
</organism>
<gene>
    <name evidence="4" type="ORF">M9Y10_021642</name>
</gene>
<keyword evidence="5" id="KW-1185">Reference proteome</keyword>
<protein>
    <recommendedName>
        <fullName evidence="3">Tubulin epsilon and delta complex protein 1 domain-containing protein</fullName>
    </recommendedName>
</protein>
<name>A0ABR2KTB1_9EUKA</name>
<evidence type="ECO:0000313" key="5">
    <source>
        <dbReference type="Proteomes" id="UP001470230"/>
    </source>
</evidence>
<dbReference type="PANTHER" id="PTHR35076:SF1">
    <property type="entry name" value="TUBULIN EPSILON AND DELTA COMPLEX PROTEIN 1"/>
    <property type="match status" value="1"/>
</dbReference>
<dbReference type="InterPro" id="IPR027996">
    <property type="entry name" value="TEDC1_dom"/>
</dbReference>
<dbReference type="Pfam" id="PF14970">
    <property type="entry name" value="TEDC1"/>
    <property type="match status" value="1"/>
</dbReference>
<comment type="caution">
    <text evidence="4">The sequence shown here is derived from an EMBL/GenBank/DDBJ whole genome shotgun (WGS) entry which is preliminary data.</text>
</comment>
<evidence type="ECO:0000256" key="1">
    <source>
        <dbReference type="SAM" id="Coils"/>
    </source>
</evidence>
<dbReference type="InterPro" id="IPR043535">
    <property type="entry name" value="TEDC1"/>
</dbReference>
<keyword evidence="1" id="KW-0175">Coiled coil</keyword>